<evidence type="ECO:0000256" key="4">
    <source>
        <dbReference type="ARBA" id="ARBA00022605"/>
    </source>
</evidence>
<keyword evidence="3 5" id="KW-0055">Arginine biosynthesis</keyword>
<dbReference type="GO" id="GO:0004056">
    <property type="term" value="F:argininosuccinate lyase activity"/>
    <property type="evidence" value="ECO:0007669"/>
    <property type="project" value="UniProtKB-UniRule"/>
</dbReference>
<dbReference type="PRINTS" id="PR00145">
    <property type="entry name" value="ARGSUCLYASE"/>
</dbReference>
<keyword evidence="5 8" id="KW-0456">Lyase</keyword>
<dbReference type="InterPro" id="IPR024083">
    <property type="entry name" value="Fumarase/histidase_N"/>
</dbReference>
<dbReference type="InterPro" id="IPR020557">
    <property type="entry name" value="Fumarate_lyase_CS"/>
</dbReference>
<dbReference type="Pfam" id="PF00206">
    <property type="entry name" value="Lyase_1"/>
    <property type="match status" value="1"/>
</dbReference>
<keyword evidence="5" id="KW-0963">Cytoplasm</keyword>
<reference evidence="8" key="2">
    <citation type="submission" date="2021-01" db="EMBL/GenBank/DDBJ databases">
        <authorList>
            <person name="Hahn C.R."/>
            <person name="Youssef N.H."/>
            <person name="Elshahed M."/>
        </authorList>
    </citation>
    <scope>NUCLEOTIDE SEQUENCE</scope>
    <source>
        <strain evidence="8">Zod_Metabat.24</strain>
    </source>
</reference>
<feature type="domain" description="Fumarate lyase N-terminal" evidence="6">
    <location>
        <begin position="7"/>
        <end position="302"/>
    </location>
</feature>
<dbReference type="CDD" id="cd01359">
    <property type="entry name" value="Argininosuccinate_lyase"/>
    <property type="match status" value="1"/>
</dbReference>
<comment type="caution">
    <text evidence="8">The sequence shown here is derived from an EMBL/GenBank/DDBJ whole genome shotgun (WGS) entry which is preliminary data.</text>
</comment>
<dbReference type="InterPro" id="IPR008948">
    <property type="entry name" value="L-Aspartase-like"/>
</dbReference>
<organism evidence="8 9">
    <name type="scientific">Candidatus Zymogenus saltonus</name>
    <dbReference type="NCBI Taxonomy" id="2844893"/>
    <lineage>
        <taxon>Bacteria</taxon>
        <taxon>Deltaproteobacteria</taxon>
        <taxon>Candidatus Zymogenia</taxon>
        <taxon>Candidatus Zymogeniales</taxon>
        <taxon>Candidatus Zymogenaceae</taxon>
        <taxon>Candidatus Zymogenus</taxon>
    </lineage>
</organism>
<name>A0A9D8PKM6_9DELT</name>
<evidence type="ECO:0000313" key="9">
    <source>
        <dbReference type="Proteomes" id="UP000809273"/>
    </source>
</evidence>
<feature type="domain" description="Argininosuccinate lyase C-terminal" evidence="7">
    <location>
        <begin position="365"/>
        <end position="432"/>
    </location>
</feature>
<dbReference type="AlphaFoldDB" id="A0A9D8PKM6"/>
<dbReference type="PANTHER" id="PTHR43814">
    <property type="entry name" value="ARGININOSUCCINATE LYASE"/>
    <property type="match status" value="1"/>
</dbReference>
<dbReference type="Pfam" id="PF14698">
    <property type="entry name" value="ASL_C2"/>
    <property type="match status" value="1"/>
</dbReference>
<evidence type="ECO:0000256" key="1">
    <source>
        <dbReference type="ARBA" id="ARBA00004941"/>
    </source>
</evidence>
<dbReference type="NCBIfam" id="TIGR00838">
    <property type="entry name" value="argH"/>
    <property type="match status" value="1"/>
</dbReference>
<dbReference type="Gene3D" id="1.10.40.30">
    <property type="entry name" value="Fumarase/aspartase (C-terminal domain)"/>
    <property type="match status" value="1"/>
</dbReference>
<proteinExistence type="inferred from homology"/>
<dbReference type="EMBL" id="JAFGIX010000027">
    <property type="protein sequence ID" value="MBN1572641.1"/>
    <property type="molecule type" value="Genomic_DNA"/>
</dbReference>
<dbReference type="GO" id="GO:0005829">
    <property type="term" value="C:cytosol"/>
    <property type="evidence" value="ECO:0007669"/>
    <property type="project" value="TreeGrafter"/>
</dbReference>
<dbReference type="InterPro" id="IPR022761">
    <property type="entry name" value="Fumarate_lyase_N"/>
</dbReference>
<evidence type="ECO:0000256" key="2">
    <source>
        <dbReference type="ARBA" id="ARBA00012338"/>
    </source>
</evidence>
<sequence>MKKPWGGRFKDDTSGEVEAFTSSISFDARLAPYDIGGSIAHAKTLERAGLISKEEANDLISELERIAKEIGKEKFRFKNALEDVHMNIEAALIKRLGEDVGGLIHTARSRNDQVAVDTRLFVKMEARRAIDLLKEIRITIIDLADKNIEVVMPGYTHLQRAQPILLSHHLLAYWEMFHRDSLRFKNVLTAADVMPLGSGALAGVPYRLDREYTAKLLGFSRISTNSVDAVSDRDYILDYLASASIAMMHLSRLAEELVLFSSAEYGFVTLPDRYATGSSIMPQKKNPDVPELVRGKTGRVIGNLVSLLTTMKGLPLAYMRDMQEDKEALFDAVDTLNASLSIMEGLLSAVRFNGDKMKEALTGGFITATDAADYLVRKGVSFREAHGIVGKIVADAESRGKTLFDLSVSDWREFSPRFDDDIIDAVKVESSISSRNIVGGTARERVVETIKTLRKLEKGKE</sequence>
<comment type="catalytic activity">
    <reaction evidence="5">
        <text>2-(N(omega)-L-arginino)succinate = fumarate + L-arginine</text>
        <dbReference type="Rhea" id="RHEA:24020"/>
        <dbReference type="ChEBI" id="CHEBI:29806"/>
        <dbReference type="ChEBI" id="CHEBI:32682"/>
        <dbReference type="ChEBI" id="CHEBI:57472"/>
        <dbReference type="EC" id="4.3.2.1"/>
    </reaction>
</comment>
<evidence type="ECO:0000256" key="3">
    <source>
        <dbReference type="ARBA" id="ARBA00022571"/>
    </source>
</evidence>
<dbReference type="FunFam" id="1.20.200.10:FF:000015">
    <property type="entry name" value="argininosuccinate lyase isoform X2"/>
    <property type="match status" value="1"/>
</dbReference>
<dbReference type="InterPro" id="IPR009049">
    <property type="entry name" value="Argininosuccinate_lyase"/>
</dbReference>
<evidence type="ECO:0000313" key="8">
    <source>
        <dbReference type="EMBL" id="MBN1572641.1"/>
    </source>
</evidence>
<protein>
    <recommendedName>
        <fullName evidence="2 5">Argininosuccinate lyase</fullName>
        <shortName evidence="5">ASAL</shortName>
        <ecNumber evidence="2 5">4.3.2.1</ecNumber>
    </recommendedName>
    <alternativeName>
        <fullName evidence="5">Arginosuccinase</fullName>
    </alternativeName>
</protein>
<reference evidence="8" key="1">
    <citation type="journal article" date="2021" name="Environ. Microbiol.">
        <title>Genomic characterization of three novel Desulfobacterota classes expand the metabolic and phylogenetic diversity of the phylum.</title>
        <authorList>
            <person name="Murphy C.L."/>
            <person name="Biggerstaff J."/>
            <person name="Eichhorn A."/>
            <person name="Ewing E."/>
            <person name="Shahan R."/>
            <person name="Soriano D."/>
            <person name="Stewart S."/>
            <person name="VanMol K."/>
            <person name="Walker R."/>
            <person name="Walters P."/>
            <person name="Elshahed M.S."/>
            <person name="Youssef N.H."/>
        </authorList>
    </citation>
    <scope>NUCLEOTIDE SEQUENCE</scope>
    <source>
        <strain evidence="8">Zod_Metabat.24</strain>
    </source>
</reference>
<dbReference type="HAMAP" id="MF_00006">
    <property type="entry name" value="Arg_succ_lyase"/>
    <property type="match status" value="1"/>
</dbReference>
<accession>A0A9D8PKM6</accession>
<evidence type="ECO:0000256" key="5">
    <source>
        <dbReference type="HAMAP-Rule" id="MF_00006"/>
    </source>
</evidence>
<keyword evidence="4 5" id="KW-0028">Amino-acid biosynthesis</keyword>
<dbReference type="PROSITE" id="PS00163">
    <property type="entry name" value="FUMARATE_LYASES"/>
    <property type="match status" value="1"/>
</dbReference>
<dbReference type="PRINTS" id="PR00149">
    <property type="entry name" value="FUMRATELYASE"/>
</dbReference>
<dbReference type="InterPro" id="IPR000362">
    <property type="entry name" value="Fumarate_lyase_fam"/>
</dbReference>
<dbReference type="GO" id="GO:0042450">
    <property type="term" value="P:L-arginine biosynthetic process via ornithine"/>
    <property type="evidence" value="ECO:0007669"/>
    <property type="project" value="UniProtKB-UniRule"/>
</dbReference>
<comment type="subcellular location">
    <subcellularLocation>
        <location evidence="5">Cytoplasm</location>
    </subcellularLocation>
</comment>
<dbReference type="PANTHER" id="PTHR43814:SF1">
    <property type="entry name" value="ARGININOSUCCINATE LYASE"/>
    <property type="match status" value="1"/>
</dbReference>
<comment type="pathway">
    <text evidence="1 5">Amino-acid biosynthesis; L-arginine biosynthesis; L-arginine from L-ornithine and carbamoyl phosphate: step 3/3.</text>
</comment>
<evidence type="ECO:0000259" key="6">
    <source>
        <dbReference type="Pfam" id="PF00206"/>
    </source>
</evidence>
<dbReference type="EC" id="4.3.2.1" evidence="2 5"/>
<dbReference type="InterPro" id="IPR029419">
    <property type="entry name" value="Arg_succ_lyase_C"/>
</dbReference>
<dbReference type="Proteomes" id="UP000809273">
    <property type="component" value="Unassembled WGS sequence"/>
</dbReference>
<gene>
    <name evidence="5 8" type="primary">argH</name>
    <name evidence="8" type="ORF">JW984_05520</name>
</gene>
<evidence type="ECO:0000259" key="7">
    <source>
        <dbReference type="Pfam" id="PF14698"/>
    </source>
</evidence>
<dbReference type="Gene3D" id="1.10.275.10">
    <property type="entry name" value="Fumarase/aspartase (N-terminal domain)"/>
    <property type="match status" value="1"/>
</dbReference>
<comment type="similarity">
    <text evidence="5">Belongs to the lyase 1 family. Argininosuccinate lyase subfamily.</text>
</comment>
<dbReference type="SUPFAM" id="SSF48557">
    <property type="entry name" value="L-aspartase-like"/>
    <property type="match status" value="1"/>
</dbReference>
<dbReference type="FunFam" id="1.10.40.30:FF:000001">
    <property type="entry name" value="Argininosuccinate lyase"/>
    <property type="match status" value="1"/>
</dbReference>
<dbReference type="Gene3D" id="1.20.200.10">
    <property type="entry name" value="Fumarase/aspartase (Central domain)"/>
    <property type="match status" value="1"/>
</dbReference>